<feature type="region of interest" description="Disordered" evidence="1">
    <location>
        <begin position="1"/>
        <end position="22"/>
    </location>
</feature>
<reference evidence="2 3" key="1">
    <citation type="journal article" date="2012" name="Genome Biol.">
        <title>Genome and low-iron response of an oceanic diatom adapted to chronic iron limitation.</title>
        <authorList>
            <person name="Lommer M."/>
            <person name="Specht M."/>
            <person name="Roy A.S."/>
            <person name="Kraemer L."/>
            <person name="Andreson R."/>
            <person name="Gutowska M.A."/>
            <person name="Wolf J."/>
            <person name="Bergner S.V."/>
            <person name="Schilhabel M.B."/>
            <person name="Klostermeier U.C."/>
            <person name="Beiko R.G."/>
            <person name="Rosenstiel P."/>
            <person name="Hippler M."/>
            <person name="Laroche J."/>
        </authorList>
    </citation>
    <scope>NUCLEOTIDE SEQUENCE [LARGE SCALE GENOMIC DNA]</scope>
    <source>
        <strain evidence="2 3">CCMP1005</strain>
    </source>
</reference>
<accession>K0RX22</accession>
<sequence length="73" mass="8274">MSATEASTTQPLNQGGVDDDVDDELSRLRSQIQREKAAKRKMYSYLVRIADELKELRAESDQLIDAADYARKV</sequence>
<dbReference type="EMBL" id="AGNL01041939">
    <property type="protein sequence ID" value="EJK51257.1"/>
    <property type="molecule type" value="Genomic_DNA"/>
</dbReference>
<dbReference type="Proteomes" id="UP000266841">
    <property type="component" value="Unassembled WGS sequence"/>
</dbReference>
<evidence type="ECO:0000256" key="1">
    <source>
        <dbReference type="SAM" id="MobiDB-lite"/>
    </source>
</evidence>
<proteinExistence type="predicted"/>
<comment type="caution">
    <text evidence="2">The sequence shown here is derived from an EMBL/GenBank/DDBJ whole genome shotgun (WGS) entry which is preliminary data.</text>
</comment>
<protein>
    <submittedName>
        <fullName evidence="2">Uncharacterized protein</fullName>
    </submittedName>
</protein>
<feature type="non-terminal residue" evidence="2">
    <location>
        <position position="73"/>
    </location>
</feature>
<evidence type="ECO:0000313" key="3">
    <source>
        <dbReference type="Proteomes" id="UP000266841"/>
    </source>
</evidence>
<organism evidence="2 3">
    <name type="scientific">Thalassiosira oceanica</name>
    <name type="common">Marine diatom</name>
    <dbReference type="NCBI Taxonomy" id="159749"/>
    <lineage>
        <taxon>Eukaryota</taxon>
        <taxon>Sar</taxon>
        <taxon>Stramenopiles</taxon>
        <taxon>Ochrophyta</taxon>
        <taxon>Bacillariophyta</taxon>
        <taxon>Coscinodiscophyceae</taxon>
        <taxon>Thalassiosirophycidae</taxon>
        <taxon>Thalassiosirales</taxon>
        <taxon>Thalassiosiraceae</taxon>
        <taxon>Thalassiosira</taxon>
    </lineage>
</organism>
<dbReference type="AlphaFoldDB" id="K0RX22"/>
<feature type="compositionally biased region" description="Polar residues" evidence="1">
    <location>
        <begin position="1"/>
        <end position="13"/>
    </location>
</feature>
<gene>
    <name evidence="2" type="ORF">THAOC_29587</name>
</gene>
<keyword evidence="3" id="KW-1185">Reference proteome</keyword>
<name>K0RX22_THAOC</name>
<evidence type="ECO:0000313" key="2">
    <source>
        <dbReference type="EMBL" id="EJK51257.1"/>
    </source>
</evidence>